<proteinExistence type="predicted"/>
<gene>
    <name evidence="2" type="ORF">LCGC14_1486500</name>
</gene>
<comment type="caution">
    <text evidence="2">The sequence shown here is derived from an EMBL/GenBank/DDBJ whole genome shotgun (WGS) entry which is preliminary data.</text>
</comment>
<dbReference type="PANTHER" id="PTHR32204">
    <property type="entry name" value="ATPASE RAVA"/>
    <property type="match status" value="1"/>
</dbReference>
<accession>A0A0F9J8Q1</accession>
<dbReference type="CDD" id="cd00009">
    <property type="entry name" value="AAA"/>
    <property type="match status" value="1"/>
</dbReference>
<dbReference type="InterPro" id="IPR041538">
    <property type="entry name" value="RavA-like_AAA_lid"/>
</dbReference>
<evidence type="ECO:0000259" key="1">
    <source>
        <dbReference type="SMART" id="SM00382"/>
    </source>
</evidence>
<dbReference type="Pfam" id="PF17868">
    <property type="entry name" value="AAA_lid_8"/>
    <property type="match status" value="1"/>
</dbReference>
<dbReference type="InterPro" id="IPR050513">
    <property type="entry name" value="RavA_ATPases"/>
</dbReference>
<dbReference type="Gene3D" id="3.40.50.300">
    <property type="entry name" value="P-loop containing nucleotide triphosphate hydrolases"/>
    <property type="match status" value="1"/>
</dbReference>
<protein>
    <recommendedName>
        <fullName evidence="1">AAA+ ATPase domain-containing protein</fullName>
    </recommendedName>
</protein>
<dbReference type="InterPro" id="IPR045427">
    <property type="entry name" value="MoxR"/>
</dbReference>
<dbReference type="EMBL" id="LAZR01010637">
    <property type="protein sequence ID" value="KKM65908.1"/>
    <property type="molecule type" value="Genomic_DNA"/>
</dbReference>
<organism evidence="2">
    <name type="scientific">marine sediment metagenome</name>
    <dbReference type="NCBI Taxonomy" id="412755"/>
    <lineage>
        <taxon>unclassified sequences</taxon>
        <taxon>metagenomes</taxon>
        <taxon>ecological metagenomes</taxon>
    </lineage>
</organism>
<dbReference type="PANTHER" id="PTHR32204:SF0">
    <property type="entry name" value="ATPASE RAVA"/>
    <property type="match status" value="1"/>
</dbReference>
<sequence length="370" mass="40224">LGGLRSALSASLIERDGEIDTALLGLVAREHVLLVGPPGTAKSQLITSLTNGIVEARSFGTLLTKFTTPEELFGPVKLSALKEDRYERAIDGYAPTAHILFIDEVWKASSAILNTLLTLLQERIYDNGGARIDCPLRLAIAASNEWPSAEDGQELGAIFDRFLIRRVVNPVSPQGRIRLLYDDLPDVSSCVNLSTIDQMGDEAAQLPIGESARAILSEILDELSAKGIRPGDRRIRKSVGVARAAARIAETNEVEPIHLECLADVLWAAPEQRDRCIEIVTRLSNPVGAALNELLREVEEISANISDNADRIAAIKKLEQCESKAKGIEAQGNGRAEKVRKYIRNERVRMQAQALGIDPDKAGALIGETL</sequence>
<reference evidence="2" key="1">
    <citation type="journal article" date="2015" name="Nature">
        <title>Complex archaea that bridge the gap between prokaryotes and eukaryotes.</title>
        <authorList>
            <person name="Spang A."/>
            <person name="Saw J.H."/>
            <person name="Jorgensen S.L."/>
            <person name="Zaremba-Niedzwiedzka K."/>
            <person name="Martijn J."/>
            <person name="Lind A.E."/>
            <person name="van Eijk R."/>
            <person name="Schleper C."/>
            <person name="Guy L."/>
            <person name="Ettema T.J."/>
        </authorList>
    </citation>
    <scope>NUCLEOTIDE SEQUENCE</scope>
</reference>
<dbReference type="Pfam" id="PF20030">
    <property type="entry name" value="bpMoxR"/>
    <property type="match status" value="1"/>
</dbReference>
<feature type="domain" description="AAA+ ATPase" evidence="1">
    <location>
        <begin position="28"/>
        <end position="173"/>
    </location>
</feature>
<dbReference type="InterPro" id="IPR027417">
    <property type="entry name" value="P-loop_NTPase"/>
</dbReference>
<dbReference type="InterPro" id="IPR003593">
    <property type="entry name" value="AAA+_ATPase"/>
</dbReference>
<dbReference type="AlphaFoldDB" id="A0A0F9J8Q1"/>
<feature type="non-terminal residue" evidence="2">
    <location>
        <position position="1"/>
    </location>
</feature>
<name>A0A0F9J8Q1_9ZZZZ</name>
<dbReference type="SMART" id="SM00382">
    <property type="entry name" value="AAA"/>
    <property type="match status" value="1"/>
</dbReference>
<evidence type="ECO:0000313" key="2">
    <source>
        <dbReference type="EMBL" id="KKM65908.1"/>
    </source>
</evidence>
<dbReference type="SUPFAM" id="SSF52540">
    <property type="entry name" value="P-loop containing nucleoside triphosphate hydrolases"/>
    <property type="match status" value="1"/>
</dbReference>